<feature type="non-terminal residue" evidence="1">
    <location>
        <position position="1"/>
    </location>
</feature>
<comment type="caution">
    <text evidence="1">The sequence shown here is derived from an EMBL/GenBank/DDBJ whole genome shotgun (WGS) entry which is preliminary data.</text>
</comment>
<proteinExistence type="predicted"/>
<reference evidence="1" key="1">
    <citation type="journal article" date="2014" name="Front. Microbiol.">
        <title>High frequency of phylogenetically diverse reductive dehalogenase-homologous genes in deep subseafloor sedimentary metagenomes.</title>
        <authorList>
            <person name="Kawai M."/>
            <person name="Futagami T."/>
            <person name="Toyoda A."/>
            <person name="Takaki Y."/>
            <person name="Nishi S."/>
            <person name="Hori S."/>
            <person name="Arai W."/>
            <person name="Tsubouchi T."/>
            <person name="Morono Y."/>
            <person name="Uchiyama I."/>
            <person name="Ito T."/>
            <person name="Fujiyama A."/>
            <person name="Inagaki F."/>
            <person name="Takami H."/>
        </authorList>
    </citation>
    <scope>NUCLEOTIDE SEQUENCE</scope>
    <source>
        <strain evidence="1">Expedition CK06-06</strain>
    </source>
</reference>
<protein>
    <submittedName>
        <fullName evidence="1">Uncharacterized protein</fullName>
    </submittedName>
</protein>
<name>X1RSJ7_9ZZZZ</name>
<accession>X1RSJ7</accession>
<dbReference type="AlphaFoldDB" id="X1RSJ7"/>
<gene>
    <name evidence="1" type="ORF">S06H3_57363</name>
</gene>
<sequence length="29" mass="3316">AGWNNTIDDVDEIMKVLPNFVEELRALNV</sequence>
<evidence type="ECO:0000313" key="1">
    <source>
        <dbReference type="EMBL" id="GAI58459.1"/>
    </source>
</evidence>
<dbReference type="EMBL" id="BARV01037016">
    <property type="protein sequence ID" value="GAI58459.1"/>
    <property type="molecule type" value="Genomic_DNA"/>
</dbReference>
<organism evidence="1">
    <name type="scientific">marine sediment metagenome</name>
    <dbReference type="NCBI Taxonomy" id="412755"/>
    <lineage>
        <taxon>unclassified sequences</taxon>
        <taxon>metagenomes</taxon>
        <taxon>ecological metagenomes</taxon>
    </lineage>
</organism>